<keyword evidence="5 15" id="KW-0288">FMN</keyword>
<evidence type="ECO:0000256" key="11">
    <source>
        <dbReference type="ARBA" id="ARBA00022840"/>
    </source>
</evidence>
<dbReference type="PANTHER" id="PTHR22749:SF6">
    <property type="entry name" value="RIBOFLAVIN KINASE"/>
    <property type="match status" value="1"/>
</dbReference>
<dbReference type="CDD" id="cd02064">
    <property type="entry name" value="FAD_synthetase_N"/>
    <property type="match status" value="1"/>
</dbReference>
<comment type="catalytic activity">
    <reaction evidence="14 15">
        <text>FMN + ATP + H(+) = FAD + diphosphate</text>
        <dbReference type="Rhea" id="RHEA:17237"/>
        <dbReference type="ChEBI" id="CHEBI:15378"/>
        <dbReference type="ChEBI" id="CHEBI:30616"/>
        <dbReference type="ChEBI" id="CHEBI:33019"/>
        <dbReference type="ChEBI" id="CHEBI:57692"/>
        <dbReference type="ChEBI" id="CHEBI:58210"/>
        <dbReference type="EC" id="2.7.7.2"/>
    </reaction>
</comment>
<evidence type="ECO:0000256" key="1">
    <source>
        <dbReference type="ARBA" id="ARBA00002121"/>
    </source>
</evidence>
<dbReference type="InterPro" id="IPR015864">
    <property type="entry name" value="FAD_synthase"/>
</dbReference>
<sequence length="312" mass="34756">MRVIRCVRRMRALESGCTLTIGNFDGLHLGHQAIVEQVRERARALGVPSVLMSFEPMPREFFSPENAPARLSSPREKMRMAQSLGVDIFAWARFDAAFASLSPHAFLDELIAARLNAYYVLVGEDFRFGQKRAGDIETLRAFAHDRDIEIAPLPDVQVDGARVSSTRVRDALAAGEVAHAKRLLGHAYWVSGRVVAGKRLGRTLGFPTANIRLARKPAPRYGVYAVWVYMADGVRRAGAASFGVRPTVNGREPLLEVFVLDFEGDLYGQRIDVSFEAFIRAEERYDSLDALTAQMHRDVASVRSHLQEPEST</sequence>
<comment type="caution">
    <text evidence="17">The sequence shown here is derived from an EMBL/GenBank/DDBJ whole genome shotgun (WGS) entry which is preliminary data.</text>
</comment>
<evidence type="ECO:0000256" key="4">
    <source>
        <dbReference type="ARBA" id="ARBA00022630"/>
    </source>
</evidence>
<gene>
    <name evidence="17" type="primary">ribF</name>
    <name evidence="17" type="ORF">SSPSH_003254</name>
</gene>
<keyword evidence="12" id="KW-0511">Multifunctional enzyme</keyword>
<reference evidence="17 18" key="1">
    <citation type="journal article" date="2011" name="J. Bacteriol.">
        <title>Genome sequence of Salinisphaera shabanensis, a gammaproteobacterium from the harsh, variable environment of the brine-seawater interface of the Shaban Deep in the Red Sea.</title>
        <authorList>
            <person name="Antunes A."/>
            <person name="Alam I."/>
            <person name="Bajic V.B."/>
            <person name="Stingl U."/>
        </authorList>
    </citation>
    <scope>NUCLEOTIDE SEQUENCE [LARGE SCALE GENOMIC DNA]</scope>
    <source>
        <strain evidence="17 18">E1L3A</strain>
    </source>
</reference>
<dbReference type="GO" id="GO:0003919">
    <property type="term" value="F:FMN adenylyltransferase activity"/>
    <property type="evidence" value="ECO:0007669"/>
    <property type="project" value="UniProtKB-UniRule"/>
</dbReference>
<dbReference type="InterPro" id="IPR023465">
    <property type="entry name" value="Riboflavin_kinase_dom_sf"/>
</dbReference>
<keyword evidence="9 15" id="KW-0418">Kinase</keyword>
<evidence type="ECO:0000256" key="8">
    <source>
        <dbReference type="ARBA" id="ARBA00022741"/>
    </source>
</evidence>
<reference evidence="17 18" key="2">
    <citation type="journal article" date="2013" name="PLoS ONE">
        <title>INDIGO - INtegrated Data Warehouse of MIcrobial GenOmes with Examples from the Red Sea Extremophiles.</title>
        <authorList>
            <person name="Alam I."/>
            <person name="Antunes A."/>
            <person name="Kamau A.A."/>
            <person name="Ba Alawi W."/>
            <person name="Kalkatawi M."/>
            <person name="Stingl U."/>
            <person name="Bajic V.B."/>
        </authorList>
    </citation>
    <scope>NUCLEOTIDE SEQUENCE [LARGE SCALE GENOMIC DNA]</scope>
    <source>
        <strain evidence="17 18">E1L3A</strain>
    </source>
</reference>
<evidence type="ECO:0000256" key="13">
    <source>
        <dbReference type="ARBA" id="ARBA00047880"/>
    </source>
</evidence>
<dbReference type="PANTHER" id="PTHR22749">
    <property type="entry name" value="RIBOFLAVIN KINASE/FMN ADENYLYLTRANSFERASE"/>
    <property type="match status" value="1"/>
</dbReference>
<evidence type="ECO:0000256" key="6">
    <source>
        <dbReference type="ARBA" id="ARBA00022679"/>
    </source>
</evidence>
<evidence type="ECO:0000256" key="2">
    <source>
        <dbReference type="ARBA" id="ARBA00004726"/>
    </source>
</evidence>
<dbReference type="FunFam" id="3.40.50.620:FF:000021">
    <property type="entry name" value="Riboflavin biosynthesis protein"/>
    <property type="match status" value="1"/>
</dbReference>
<keyword evidence="6 15" id="KW-0808">Transferase</keyword>
<dbReference type="GO" id="GO:0009231">
    <property type="term" value="P:riboflavin biosynthetic process"/>
    <property type="evidence" value="ECO:0007669"/>
    <property type="project" value="InterPro"/>
</dbReference>
<dbReference type="GO" id="GO:0005524">
    <property type="term" value="F:ATP binding"/>
    <property type="evidence" value="ECO:0007669"/>
    <property type="project" value="UniProtKB-UniRule"/>
</dbReference>
<dbReference type="NCBIfam" id="NF004160">
    <property type="entry name" value="PRK05627.1-3"/>
    <property type="match status" value="1"/>
</dbReference>
<evidence type="ECO:0000259" key="16">
    <source>
        <dbReference type="SMART" id="SM00904"/>
    </source>
</evidence>
<comment type="catalytic activity">
    <reaction evidence="13 15">
        <text>riboflavin + ATP = FMN + ADP + H(+)</text>
        <dbReference type="Rhea" id="RHEA:14357"/>
        <dbReference type="ChEBI" id="CHEBI:15378"/>
        <dbReference type="ChEBI" id="CHEBI:30616"/>
        <dbReference type="ChEBI" id="CHEBI:57986"/>
        <dbReference type="ChEBI" id="CHEBI:58210"/>
        <dbReference type="ChEBI" id="CHEBI:456216"/>
        <dbReference type="EC" id="2.7.1.26"/>
    </reaction>
</comment>
<dbReference type="Gene3D" id="3.40.50.620">
    <property type="entry name" value="HUPs"/>
    <property type="match status" value="1"/>
</dbReference>
<dbReference type="RefSeq" id="WP_006912008.1">
    <property type="nucleotide sequence ID" value="NZ_AFNV02000026.1"/>
</dbReference>
<dbReference type="STRING" id="1033802.SSPSH_003254"/>
<evidence type="ECO:0000256" key="7">
    <source>
        <dbReference type="ARBA" id="ARBA00022695"/>
    </source>
</evidence>
<evidence type="ECO:0000256" key="15">
    <source>
        <dbReference type="PIRNR" id="PIRNR004491"/>
    </source>
</evidence>
<dbReference type="SUPFAM" id="SSF52374">
    <property type="entry name" value="Nucleotidylyl transferase"/>
    <property type="match status" value="1"/>
</dbReference>
<dbReference type="Gene3D" id="2.40.30.30">
    <property type="entry name" value="Riboflavin kinase-like"/>
    <property type="match status" value="1"/>
</dbReference>
<dbReference type="InterPro" id="IPR002606">
    <property type="entry name" value="Riboflavin_kinase_bac"/>
</dbReference>
<dbReference type="SMART" id="SM00904">
    <property type="entry name" value="Flavokinase"/>
    <property type="match status" value="1"/>
</dbReference>
<evidence type="ECO:0000256" key="3">
    <source>
        <dbReference type="ARBA" id="ARBA00005201"/>
    </source>
</evidence>
<dbReference type="InterPro" id="IPR015865">
    <property type="entry name" value="Riboflavin_kinase_bac/euk"/>
</dbReference>
<accession>U2EHP2</accession>
<comment type="pathway">
    <text evidence="3 15">Cofactor biosynthesis; FMN biosynthesis; FMN from riboflavin (ATP route): step 1/1.</text>
</comment>
<organism evidence="17 18">
    <name type="scientific">Salinisphaera shabanensis E1L3A</name>
    <dbReference type="NCBI Taxonomy" id="1033802"/>
    <lineage>
        <taxon>Bacteria</taxon>
        <taxon>Pseudomonadati</taxon>
        <taxon>Pseudomonadota</taxon>
        <taxon>Gammaproteobacteria</taxon>
        <taxon>Salinisphaerales</taxon>
        <taxon>Salinisphaeraceae</taxon>
        <taxon>Salinisphaera</taxon>
    </lineage>
</organism>
<evidence type="ECO:0000313" key="17">
    <source>
        <dbReference type="EMBL" id="ERJ17897.1"/>
    </source>
</evidence>
<keyword evidence="10 15" id="KW-0274">FAD</keyword>
<keyword evidence="11 15" id="KW-0067">ATP-binding</keyword>
<evidence type="ECO:0000256" key="10">
    <source>
        <dbReference type="ARBA" id="ARBA00022827"/>
    </source>
</evidence>
<dbReference type="EC" id="2.7.7.2" evidence="15"/>
<dbReference type="OrthoDB" id="9803667at2"/>
<comment type="function">
    <text evidence="1">Catalyzes the phosphorylation of riboflavin to FMN followed by the adenylation of FMN to FAD.</text>
</comment>
<dbReference type="GO" id="GO:0006747">
    <property type="term" value="P:FAD biosynthetic process"/>
    <property type="evidence" value="ECO:0007669"/>
    <property type="project" value="UniProtKB-UniRule"/>
</dbReference>
<dbReference type="eggNOG" id="COG0196">
    <property type="taxonomic scope" value="Bacteria"/>
</dbReference>
<dbReference type="EMBL" id="AFNV02000026">
    <property type="protein sequence ID" value="ERJ17897.1"/>
    <property type="molecule type" value="Genomic_DNA"/>
</dbReference>
<dbReference type="UniPathway" id="UPA00277">
    <property type="reaction ID" value="UER00407"/>
</dbReference>
<dbReference type="InterPro" id="IPR023468">
    <property type="entry name" value="Riboflavin_kinase"/>
</dbReference>
<comment type="similarity">
    <text evidence="15">Belongs to the ribF family.</text>
</comment>
<dbReference type="NCBIfam" id="NF004163">
    <property type="entry name" value="PRK05627.1-6"/>
    <property type="match status" value="1"/>
</dbReference>
<evidence type="ECO:0000256" key="12">
    <source>
        <dbReference type="ARBA" id="ARBA00023268"/>
    </source>
</evidence>
<dbReference type="Pfam" id="PF01687">
    <property type="entry name" value="Flavokinase"/>
    <property type="match status" value="1"/>
</dbReference>
<protein>
    <recommendedName>
        <fullName evidence="15">Riboflavin biosynthesis protein</fullName>
    </recommendedName>
    <domain>
        <recommendedName>
            <fullName evidence="15">Riboflavin kinase</fullName>
            <ecNumber evidence="15">2.7.1.26</ecNumber>
        </recommendedName>
        <alternativeName>
            <fullName evidence="15">Flavokinase</fullName>
        </alternativeName>
    </domain>
    <domain>
        <recommendedName>
            <fullName evidence="15">FMN adenylyltransferase</fullName>
            <ecNumber evidence="15">2.7.7.2</ecNumber>
        </recommendedName>
        <alternativeName>
            <fullName evidence="15">FAD pyrophosphorylase</fullName>
        </alternativeName>
        <alternativeName>
            <fullName evidence="15">FAD synthase</fullName>
        </alternativeName>
    </domain>
</protein>
<comment type="pathway">
    <text evidence="2 15">Cofactor biosynthesis; FAD biosynthesis; FAD from FMN: step 1/1.</text>
</comment>
<evidence type="ECO:0000256" key="9">
    <source>
        <dbReference type="ARBA" id="ARBA00022777"/>
    </source>
</evidence>
<feature type="domain" description="Riboflavin kinase" evidence="16">
    <location>
        <begin position="183"/>
        <end position="307"/>
    </location>
</feature>
<keyword evidence="4 15" id="KW-0285">Flavoprotein</keyword>
<evidence type="ECO:0000313" key="18">
    <source>
        <dbReference type="Proteomes" id="UP000006242"/>
    </source>
</evidence>
<dbReference type="PIRSF" id="PIRSF004491">
    <property type="entry name" value="FAD_Synth"/>
    <property type="match status" value="1"/>
</dbReference>
<keyword evidence="7 15" id="KW-0548">Nucleotidyltransferase</keyword>
<dbReference type="AlphaFoldDB" id="U2EHP2"/>
<keyword evidence="8 15" id="KW-0547">Nucleotide-binding</keyword>
<dbReference type="EC" id="2.7.1.26" evidence="15"/>
<dbReference type="UniPathway" id="UPA00276">
    <property type="reaction ID" value="UER00406"/>
</dbReference>
<proteinExistence type="inferred from homology"/>
<dbReference type="FunFam" id="2.40.30.30:FF:000003">
    <property type="entry name" value="Riboflavin biosynthesis protein"/>
    <property type="match status" value="1"/>
</dbReference>
<dbReference type="Pfam" id="PF06574">
    <property type="entry name" value="FAD_syn"/>
    <property type="match status" value="1"/>
</dbReference>
<dbReference type="NCBIfam" id="NF004159">
    <property type="entry name" value="PRK05627.1-2"/>
    <property type="match status" value="1"/>
</dbReference>
<dbReference type="NCBIfam" id="TIGR00083">
    <property type="entry name" value="ribF"/>
    <property type="match status" value="1"/>
</dbReference>
<dbReference type="InterPro" id="IPR014729">
    <property type="entry name" value="Rossmann-like_a/b/a_fold"/>
</dbReference>
<name>U2EHP2_9GAMM</name>
<evidence type="ECO:0000256" key="14">
    <source>
        <dbReference type="ARBA" id="ARBA00049494"/>
    </source>
</evidence>
<dbReference type="SUPFAM" id="SSF82114">
    <property type="entry name" value="Riboflavin kinase-like"/>
    <property type="match status" value="1"/>
</dbReference>
<evidence type="ECO:0000256" key="5">
    <source>
        <dbReference type="ARBA" id="ARBA00022643"/>
    </source>
</evidence>
<keyword evidence="18" id="KW-1185">Reference proteome</keyword>
<dbReference type="GO" id="GO:0008531">
    <property type="term" value="F:riboflavin kinase activity"/>
    <property type="evidence" value="ECO:0007669"/>
    <property type="project" value="UniProtKB-UniRule"/>
</dbReference>
<dbReference type="GO" id="GO:0009398">
    <property type="term" value="P:FMN biosynthetic process"/>
    <property type="evidence" value="ECO:0007669"/>
    <property type="project" value="UniProtKB-UniRule"/>
</dbReference>
<dbReference type="Proteomes" id="UP000006242">
    <property type="component" value="Unassembled WGS sequence"/>
</dbReference>